<dbReference type="GO" id="GO:0160148">
    <property type="term" value="F:tRNA pseudouridine(55) synthase activity"/>
    <property type="evidence" value="ECO:0007669"/>
    <property type="project" value="UniProtKB-EC"/>
</dbReference>
<dbReference type="Gene3D" id="2.30.130.10">
    <property type="entry name" value="PUA domain"/>
    <property type="match status" value="1"/>
</dbReference>
<dbReference type="CDD" id="cd02573">
    <property type="entry name" value="PseudoU_synth_EcTruB"/>
    <property type="match status" value="1"/>
</dbReference>
<dbReference type="Proteomes" id="UP001595974">
    <property type="component" value="Unassembled WGS sequence"/>
</dbReference>
<dbReference type="SUPFAM" id="SSF55120">
    <property type="entry name" value="Pseudouridine synthase"/>
    <property type="match status" value="1"/>
</dbReference>
<organism evidence="10 11">
    <name type="scientific">Thauera sinica</name>
    <dbReference type="NCBI Taxonomy" id="2665146"/>
    <lineage>
        <taxon>Bacteria</taxon>
        <taxon>Pseudomonadati</taxon>
        <taxon>Pseudomonadota</taxon>
        <taxon>Betaproteobacteria</taxon>
        <taxon>Rhodocyclales</taxon>
        <taxon>Zoogloeaceae</taxon>
        <taxon>Thauera</taxon>
    </lineage>
</organism>
<name>A0ABW1AQC8_9RHOO</name>
<dbReference type="InterPro" id="IPR032819">
    <property type="entry name" value="TruB_C"/>
</dbReference>
<feature type="region of interest" description="Disordered" evidence="6">
    <location>
        <begin position="1"/>
        <end position="24"/>
    </location>
</feature>
<reference evidence="11" key="1">
    <citation type="journal article" date="2019" name="Int. J. Syst. Evol. Microbiol.">
        <title>The Global Catalogue of Microorganisms (GCM) 10K type strain sequencing project: providing services to taxonomists for standard genome sequencing and annotation.</title>
        <authorList>
            <consortium name="The Broad Institute Genomics Platform"/>
            <consortium name="The Broad Institute Genome Sequencing Center for Infectious Disease"/>
            <person name="Wu L."/>
            <person name="Ma J."/>
        </authorList>
    </citation>
    <scope>NUCLEOTIDE SEQUENCE [LARGE SCALE GENOMIC DNA]</scope>
    <source>
        <strain evidence="11">SHR3</strain>
    </source>
</reference>
<evidence type="ECO:0000313" key="11">
    <source>
        <dbReference type="Proteomes" id="UP001595974"/>
    </source>
</evidence>
<proteinExistence type="inferred from homology"/>
<feature type="active site" description="Nucleophile" evidence="5">
    <location>
        <position position="72"/>
    </location>
</feature>
<dbReference type="EC" id="5.4.99.25" evidence="5"/>
<dbReference type="RefSeq" id="WP_096446513.1">
    <property type="nucleotide sequence ID" value="NZ_JBHSOG010000030.1"/>
</dbReference>
<evidence type="ECO:0000259" key="9">
    <source>
        <dbReference type="Pfam" id="PF16198"/>
    </source>
</evidence>
<feature type="domain" description="tRNA pseudouridylate synthase B C-terminal" evidence="9">
    <location>
        <begin position="205"/>
        <end position="262"/>
    </location>
</feature>
<sequence length="333" mass="35089">MPGPAVGKVTAAKPETAAKSRRPKAVQRRIVRRIVDGVLLLDKPQGLSSNHALQAARRLLNAAKAGHTGTLDPMASGLLPLTFGEATKFSQMLLDADKTYEAVVQLGVETDSGDADGKVVATHAVSVDEAQLAGVLARFRGDIEQVPPMYSALKRDGKALYEYAREGIEVERAARRVTIHALDLLGFAGERFSIRVSCSKGTYIRTLAMDIGAALGCGAHLCGLRRTRIGPFDVSGAVTLERLEAAPAEGRDALLAPVDALVREFGDVLLEAGQAGFLLQGRTLRIAPPDVPGPVRAYGPQGFLGLALWQADGTLAPRRMIATGTDPAGNASA</sequence>
<dbReference type="HAMAP" id="MF_01080">
    <property type="entry name" value="TruB_bact"/>
    <property type="match status" value="1"/>
</dbReference>
<evidence type="ECO:0000256" key="1">
    <source>
        <dbReference type="ARBA" id="ARBA00000385"/>
    </source>
</evidence>
<dbReference type="CDD" id="cd21152">
    <property type="entry name" value="PUA_TruB_bacterial"/>
    <property type="match status" value="1"/>
</dbReference>
<evidence type="ECO:0000313" key="10">
    <source>
        <dbReference type="EMBL" id="MFC5769389.1"/>
    </source>
</evidence>
<dbReference type="PANTHER" id="PTHR13767">
    <property type="entry name" value="TRNA-PSEUDOURIDINE SYNTHASE"/>
    <property type="match status" value="1"/>
</dbReference>
<evidence type="ECO:0000256" key="5">
    <source>
        <dbReference type="HAMAP-Rule" id="MF_01080"/>
    </source>
</evidence>
<comment type="caution">
    <text evidence="10">The sequence shown here is derived from an EMBL/GenBank/DDBJ whole genome shotgun (WGS) entry which is preliminary data.</text>
</comment>
<comment type="catalytic activity">
    <reaction evidence="1 5">
        <text>uridine(55) in tRNA = pseudouridine(55) in tRNA</text>
        <dbReference type="Rhea" id="RHEA:42532"/>
        <dbReference type="Rhea" id="RHEA-COMP:10101"/>
        <dbReference type="Rhea" id="RHEA-COMP:10102"/>
        <dbReference type="ChEBI" id="CHEBI:65314"/>
        <dbReference type="ChEBI" id="CHEBI:65315"/>
        <dbReference type="EC" id="5.4.99.25"/>
    </reaction>
</comment>
<dbReference type="EMBL" id="JBHSOG010000030">
    <property type="protein sequence ID" value="MFC5769389.1"/>
    <property type="molecule type" value="Genomic_DNA"/>
</dbReference>
<protein>
    <recommendedName>
        <fullName evidence="5">tRNA pseudouridine synthase B</fullName>
        <ecNumber evidence="5">5.4.99.25</ecNumber>
    </recommendedName>
    <alternativeName>
        <fullName evidence="5">tRNA pseudouridine(55) synthase</fullName>
        <shortName evidence="5">Psi55 synthase</shortName>
    </alternativeName>
    <alternativeName>
        <fullName evidence="5">tRNA pseudouridylate synthase</fullName>
    </alternativeName>
    <alternativeName>
        <fullName evidence="5">tRNA-uridine isomerase</fullName>
    </alternativeName>
</protein>
<comment type="function">
    <text evidence="5">Responsible for synthesis of pseudouridine from uracil-55 in the psi GC loop of transfer RNAs.</text>
</comment>
<dbReference type="SUPFAM" id="SSF88697">
    <property type="entry name" value="PUA domain-like"/>
    <property type="match status" value="1"/>
</dbReference>
<evidence type="ECO:0000256" key="4">
    <source>
        <dbReference type="ARBA" id="ARBA00023235"/>
    </source>
</evidence>
<dbReference type="PANTHER" id="PTHR13767:SF2">
    <property type="entry name" value="PSEUDOURIDYLATE SYNTHASE TRUB1"/>
    <property type="match status" value="1"/>
</dbReference>
<keyword evidence="4 5" id="KW-0413">Isomerase</keyword>
<keyword evidence="11" id="KW-1185">Reference proteome</keyword>
<evidence type="ECO:0000256" key="6">
    <source>
        <dbReference type="SAM" id="MobiDB-lite"/>
    </source>
</evidence>
<dbReference type="InterPro" id="IPR036974">
    <property type="entry name" value="PUA_sf"/>
</dbReference>
<dbReference type="Gene3D" id="3.30.2350.10">
    <property type="entry name" value="Pseudouridine synthase"/>
    <property type="match status" value="1"/>
</dbReference>
<feature type="domain" description="tRNA pseudouridine synthase II TruB subfamily 1 C-terminal" evidence="8">
    <location>
        <begin position="268"/>
        <end position="321"/>
    </location>
</feature>
<dbReference type="Pfam" id="PF16198">
    <property type="entry name" value="TruB_C_2"/>
    <property type="match status" value="1"/>
</dbReference>
<dbReference type="Pfam" id="PF09157">
    <property type="entry name" value="TruB-C_2"/>
    <property type="match status" value="1"/>
</dbReference>
<comment type="similarity">
    <text evidence="2 5">Belongs to the pseudouridine synthase TruB family. Type 1 subfamily.</text>
</comment>
<evidence type="ECO:0000259" key="7">
    <source>
        <dbReference type="Pfam" id="PF01509"/>
    </source>
</evidence>
<dbReference type="InterPro" id="IPR020103">
    <property type="entry name" value="PsdUridine_synth_cat_dom_sf"/>
</dbReference>
<feature type="domain" description="Pseudouridine synthase II N-terminal" evidence="7">
    <location>
        <begin position="57"/>
        <end position="204"/>
    </location>
</feature>
<evidence type="ECO:0000256" key="2">
    <source>
        <dbReference type="ARBA" id="ARBA00005642"/>
    </source>
</evidence>
<dbReference type="InterPro" id="IPR015947">
    <property type="entry name" value="PUA-like_sf"/>
</dbReference>
<dbReference type="InterPro" id="IPR015240">
    <property type="entry name" value="tRNA_sdUridine_synth_fam1_C"/>
</dbReference>
<gene>
    <name evidence="5 10" type="primary">truB</name>
    <name evidence="10" type="ORF">ACFPTN_08370</name>
</gene>
<accession>A0ABW1AQC8</accession>
<dbReference type="InterPro" id="IPR014780">
    <property type="entry name" value="tRNA_psdUridine_synth_TruB"/>
</dbReference>
<dbReference type="NCBIfam" id="TIGR00431">
    <property type="entry name" value="TruB"/>
    <property type="match status" value="1"/>
</dbReference>
<evidence type="ECO:0000256" key="3">
    <source>
        <dbReference type="ARBA" id="ARBA00022694"/>
    </source>
</evidence>
<evidence type="ECO:0000259" key="8">
    <source>
        <dbReference type="Pfam" id="PF09157"/>
    </source>
</evidence>
<keyword evidence="3 5" id="KW-0819">tRNA processing</keyword>
<dbReference type="InterPro" id="IPR002501">
    <property type="entry name" value="PsdUridine_synth_N"/>
</dbReference>
<dbReference type="Pfam" id="PF01509">
    <property type="entry name" value="TruB_N"/>
    <property type="match status" value="1"/>
</dbReference>